<dbReference type="EMBL" id="CP034205">
    <property type="protein sequence ID" value="QBZ57114.1"/>
    <property type="molecule type" value="Genomic_DNA"/>
</dbReference>
<protein>
    <submittedName>
        <fullName evidence="2">Uncharacterized protein</fullName>
    </submittedName>
</protein>
<evidence type="ECO:0000313" key="3">
    <source>
        <dbReference type="Proteomes" id="UP000294847"/>
    </source>
</evidence>
<gene>
    <name evidence="2" type="ORF">PoMZ_02036</name>
</gene>
<organism evidence="2 3">
    <name type="scientific">Pyricularia oryzae</name>
    <name type="common">Rice blast fungus</name>
    <name type="synonym">Magnaporthe oryzae</name>
    <dbReference type="NCBI Taxonomy" id="318829"/>
    <lineage>
        <taxon>Eukaryota</taxon>
        <taxon>Fungi</taxon>
        <taxon>Dikarya</taxon>
        <taxon>Ascomycota</taxon>
        <taxon>Pezizomycotina</taxon>
        <taxon>Sordariomycetes</taxon>
        <taxon>Sordariomycetidae</taxon>
        <taxon>Magnaporthales</taxon>
        <taxon>Pyriculariaceae</taxon>
        <taxon>Pyricularia</taxon>
    </lineage>
</organism>
<evidence type="ECO:0000256" key="1">
    <source>
        <dbReference type="SAM" id="MobiDB-lite"/>
    </source>
</evidence>
<name>A0A4P7NAC9_PYROR</name>
<proteinExistence type="predicted"/>
<dbReference type="Proteomes" id="UP000294847">
    <property type="component" value="Chromosome 2"/>
</dbReference>
<feature type="compositionally biased region" description="Basic and acidic residues" evidence="1">
    <location>
        <begin position="44"/>
        <end position="53"/>
    </location>
</feature>
<evidence type="ECO:0000313" key="2">
    <source>
        <dbReference type="EMBL" id="QBZ57114.1"/>
    </source>
</evidence>
<dbReference type="VEuPathDB" id="FungiDB:M_BR32_EuGene_00064471"/>
<dbReference type="AlphaFoldDB" id="A0A4P7NAC9"/>
<sequence>MSPSPSMSAHWGKQIYASWRQSRQGSGAAATTVPSPLPSPGGFPEKRSMDSDRSSTSGSVPITRQLSNSSWFGRRQ</sequence>
<feature type="region of interest" description="Disordered" evidence="1">
    <location>
        <begin position="1"/>
        <end position="76"/>
    </location>
</feature>
<feature type="compositionally biased region" description="Polar residues" evidence="1">
    <location>
        <begin position="60"/>
        <end position="76"/>
    </location>
</feature>
<accession>A0A4P7NAC9</accession>
<reference evidence="2 3" key="1">
    <citation type="journal article" date="2019" name="Mol. Biol. Evol.">
        <title>Blast fungal genomes show frequent chromosomal changes, gene gains and losses, and effector gene turnover.</title>
        <authorList>
            <person name="Gomez Luciano L.B."/>
            <person name="Jason Tsai I."/>
            <person name="Chuma I."/>
            <person name="Tosa Y."/>
            <person name="Chen Y.H."/>
            <person name="Li J.Y."/>
            <person name="Li M.Y."/>
            <person name="Jade Lu M.Y."/>
            <person name="Nakayashiki H."/>
            <person name="Li W.H."/>
        </authorList>
    </citation>
    <scope>NUCLEOTIDE SEQUENCE [LARGE SCALE GENOMIC DNA]</scope>
    <source>
        <strain evidence="2">MZ5-1-6</strain>
    </source>
</reference>